<feature type="chain" id="PRO_5042068146" evidence="3">
    <location>
        <begin position="19"/>
        <end position="99"/>
    </location>
</feature>
<protein>
    <submittedName>
        <fullName evidence="4">Uncharacterized protein</fullName>
    </submittedName>
</protein>
<dbReference type="SUPFAM" id="SSF57598">
    <property type="entry name" value="Antifungal protein (AGAFP)"/>
    <property type="match status" value="1"/>
</dbReference>
<name>A0AAD4CU05_ASPNN</name>
<dbReference type="InterPro" id="IPR022706">
    <property type="entry name" value="Antifungal_prot"/>
</dbReference>
<accession>A0AAD4CU05</accession>
<dbReference type="Gene3D" id="2.40.50.60">
    <property type="entry name" value="Antifungal protein domain"/>
    <property type="match status" value="1"/>
</dbReference>
<gene>
    <name evidence="4" type="ORF">FE257_001086</name>
</gene>
<comment type="caution">
    <text evidence="4">The sequence shown here is derived from an EMBL/GenBank/DDBJ whole genome shotgun (WGS) entry which is preliminary data.</text>
</comment>
<dbReference type="GO" id="GO:0031640">
    <property type="term" value="P:killing of cells of another organism"/>
    <property type="evidence" value="ECO:0007669"/>
    <property type="project" value="UniProtKB-KW"/>
</dbReference>
<sequence>MRPVIFTLLGVVFSGTLGAVIPEPTSPNHLEAKSKHGVLIKYPGKCYPDTNQCHYDSPNGVPAICKCQFKMCTNQIEDKRCYYDSYNRTCKCHATLDDK</sequence>
<evidence type="ECO:0000256" key="3">
    <source>
        <dbReference type="SAM" id="SignalP"/>
    </source>
</evidence>
<evidence type="ECO:0000256" key="2">
    <source>
        <dbReference type="ARBA" id="ARBA00022577"/>
    </source>
</evidence>
<dbReference type="GO" id="GO:0050832">
    <property type="term" value="P:defense response to fungus"/>
    <property type="evidence" value="ECO:0007669"/>
    <property type="project" value="UniProtKB-KW"/>
</dbReference>
<dbReference type="Pfam" id="PF11402">
    <property type="entry name" value="Antifungal_prot"/>
    <property type="match status" value="1"/>
</dbReference>
<dbReference type="AlphaFoldDB" id="A0AAD4CU05"/>
<dbReference type="InterPro" id="IPR023112">
    <property type="entry name" value="Antifungal-protein_dom_sf"/>
</dbReference>
<keyword evidence="5" id="KW-1185">Reference proteome</keyword>
<keyword evidence="2" id="KW-0295">Fungicide</keyword>
<keyword evidence="3" id="KW-0732">Signal</keyword>
<reference evidence="4" key="1">
    <citation type="journal article" date="2019" name="Beilstein J. Org. Chem.">
        <title>Nanangenines: drimane sesquiterpenoids as the dominant metabolite cohort of a novel Australian fungus, Aspergillus nanangensis.</title>
        <authorList>
            <person name="Lacey H.J."/>
            <person name="Gilchrist C.L.M."/>
            <person name="Crombie A."/>
            <person name="Kalaitzis J.A."/>
            <person name="Vuong D."/>
            <person name="Rutledge P.J."/>
            <person name="Turner P."/>
            <person name="Pitt J.I."/>
            <person name="Lacey E."/>
            <person name="Chooi Y.H."/>
            <person name="Piggott A.M."/>
        </authorList>
    </citation>
    <scope>NUCLEOTIDE SEQUENCE</scope>
    <source>
        <strain evidence="4">MST-FP2251</strain>
    </source>
</reference>
<organism evidence="4 5">
    <name type="scientific">Aspergillus nanangensis</name>
    <dbReference type="NCBI Taxonomy" id="2582783"/>
    <lineage>
        <taxon>Eukaryota</taxon>
        <taxon>Fungi</taxon>
        <taxon>Dikarya</taxon>
        <taxon>Ascomycota</taxon>
        <taxon>Pezizomycotina</taxon>
        <taxon>Eurotiomycetes</taxon>
        <taxon>Eurotiomycetidae</taxon>
        <taxon>Eurotiales</taxon>
        <taxon>Aspergillaceae</taxon>
        <taxon>Aspergillus</taxon>
        <taxon>Aspergillus subgen. Circumdati</taxon>
    </lineage>
</organism>
<dbReference type="Proteomes" id="UP001194746">
    <property type="component" value="Unassembled WGS sequence"/>
</dbReference>
<evidence type="ECO:0000313" key="5">
    <source>
        <dbReference type="Proteomes" id="UP001194746"/>
    </source>
</evidence>
<evidence type="ECO:0000313" key="4">
    <source>
        <dbReference type="EMBL" id="KAF9892684.1"/>
    </source>
</evidence>
<evidence type="ECO:0000256" key="1">
    <source>
        <dbReference type="ARBA" id="ARBA00022529"/>
    </source>
</evidence>
<feature type="signal peptide" evidence="3">
    <location>
        <begin position="1"/>
        <end position="18"/>
    </location>
</feature>
<reference evidence="4" key="2">
    <citation type="submission" date="2020-02" db="EMBL/GenBank/DDBJ databases">
        <authorList>
            <person name="Gilchrist C.L.M."/>
            <person name="Chooi Y.-H."/>
        </authorList>
    </citation>
    <scope>NUCLEOTIDE SEQUENCE</scope>
    <source>
        <strain evidence="4">MST-FP2251</strain>
    </source>
</reference>
<dbReference type="EMBL" id="VCAU01000011">
    <property type="protein sequence ID" value="KAF9892684.1"/>
    <property type="molecule type" value="Genomic_DNA"/>
</dbReference>
<proteinExistence type="predicted"/>
<keyword evidence="1" id="KW-0929">Antimicrobial</keyword>